<dbReference type="InterPro" id="IPR010852">
    <property type="entry name" value="ABATE"/>
</dbReference>
<feature type="domain" description="Zinc finger CGNR" evidence="1">
    <location>
        <begin position="143"/>
        <end position="181"/>
    </location>
</feature>
<dbReference type="Proteomes" id="UP000550714">
    <property type="component" value="Unassembled WGS sequence"/>
</dbReference>
<dbReference type="AlphaFoldDB" id="A0A839S3F8"/>
<name>A0A839S3F8_9PSEU</name>
<dbReference type="SUPFAM" id="SSF160904">
    <property type="entry name" value="Jann2411-like"/>
    <property type="match status" value="1"/>
</dbReference>
<keyword evidence="3" id="KW-1185">Reference proteome</keyword>
<comment type="caution">
    <text evidence="2">The sequence shown here is derived from an EMBL/GenBank/DDBJ whole genome shotgun (WGS) entry which is preliminary data.</text>
</comment>
<dbReference type="PANTHER" id="PTHR35525:SF3">
    <property type="entry name" value="BLL6575 PROTEIN"/>
    <property type="match status" value="1"/>
</dbReference>
<dbReference type="RefSeq" id="WP_183654879.1">
    <property type="nucleotide sequence ID" value="NZ_JACHWU010000003.1"/>
</dbReference>
<evidence type="ECO:0000313" key="2">
    <source>
        <dbReference type="EMBL" id="MBB3051902.1"/>
    </source>
</evidence>
<dbReference type="Pfam" id="PF11706">
    <property type="entry name" value="zf-CGNR"/>
    <property type="match status" value="1"/>
</dbReference>
<organism evidence="2 3">
    <name type="scientific">Prauserella isguenensis</name>
    <dbReference type="NCBI Taxonomy" id="1470180"/>
    <lineage>
        <taxon>Bacteria</taxon>
        <taxon>Bacillati</taxon>
        <taxon>Actinomycetota</taxon>
        <taxon>Actinomycetes</taxon>
        <taxon>Pseudonocardiales</taxon>
        <taxon>Pseudonocardiaceae</taxon>
        <taxon>Prauserella</taxon>
    </lineage>
</organism>
<reference evidence="2 3" key="1">
    <citation type="submission" date="2020-08" db="EMBL/GenBank/DDBJ databases">
        <title>Genomic Encyclopedia of Type Strains, Phase III (KMG-III): the genomes of soil and plant-associated and newly described type strains.</title>
        <authorList>
            <person name="Whitman W."/>
        </authorList>
    </citation>
    <scope>NUCLEOTIDE SEQUENCE [LARGE SCALE GENOMIC DNA]</scope>
    <source>
        <strain evidence="2 3">CECT 8577</strain>
    </source>
</reference>
<evidence type="ECO:0000313" key="3">
    <source>
        <dbReference type="Proteomes" id="UP000550714"/>
    </source>
</evidence>
<gene>
    <name evidence="2" type="ORF">FHS23_002931</name>
</gene>
<sequence length="182" mass="19656">MPGRDDRPLGSSARAAATRAADLVNVLLTGEPDVEAVRAVLVSHGEQEPLDLTAADLPRLREAAQRLRTVFAATTVTAAADALNELLVRHARAPRLTTHEGAHPWHVHVDSHDDAPWDEWLIASSCLALANLLADRQHAPGGLCASASCRRAFAELGGGSPRRYCSTRCATRERVAAHRRRE</sequence>
<proteinExistence type="predicted"/>
<dbReference type="EMBL" id="JACHWU010000003">
    <property type="protein sequence ID" value="MBB3051902.1"/>
    <property type="molecule type" value="Genomic_DNA"/>
</dbReference>
<dbReference type="PANTHER" id="PTHR35525">
    <property type="entry name" value="BLL6575 PROTEIN"/>
    <property type="match status" value="1"/>
</dbReference>
<evidence type="ECO:0000259" key="1">
    <source>
        <dbReference type="Pfam" id="PF11706"/>
    </source>
</evidence>
<protein>
    <recommendedName>
        <fullName evidence="1">Zinc finger CGNR domain-containing protein</fullName>
    </recommendedName>
</protein>
<dbReference type="InterPro" id="IPR023286">
    <property type="entry name" value="ABATE_dom_sf"/>
</dbReference>
<dbReference type="Gene3D" id="1.10.3300.10">
    <property type="entry name" value="Jann2411-like domain"/>
    <property type="match status" value="1"/>
</dbReference>
<accession>A0A839S3F8</accession>
<dbReference type="InterPro" id="IPR021005">
    <property type="entry name" value="Znf_CGNR"/>
</dbReference>